<accession>A0ABM9P0T0</accession>
<dbReference type="PANTHER" id="PTHR10977">
    <property type="entry name" value="DIPHOSPHOMEVALONATE DECARBOXYLASE"/>
    <property type="match status" value="1"/>
</dbReference>
<evidence type="ECO:0000313" key="8">
    <source>
        <dbReference type="EMBL" id="CAL2086602.1"/>
    </source>
</evidence>
<dbReference type="PIRSF" id="PIRSF015950">
    <property type="entry name" value="Mev_P_decrbx"/>
    <property type="match status" value="1"/>
</dbReference>
<dbReference type="InterPro" id="IPR005935">
    <property type="entry name" value="Mev_decarb"/>
</dbReference>
<dbReference type="Proteomes" id="UP001497514">
    <property type="component" value="Chromosome"/>
</dbReference>
<dbReference type="Pfam" id="PF18376">
    <property type="entry name" value="MDD_C"/>
    <property type="match status" value="1"/>
</dbReference>
<keyword evidence="5" id="KW-0456">Lyase</keyword>
<dbReference type="InterPro" id="IPR053859">
    <property type="entry name" value="MVD-like_N"/>
</dbReference>
<reference evidence="8 9" key="1">
    <citation type="submission" date="2024-05" db="EMBL/GenBank/DDBJ databases">
        <authorList>
            <person name="Duchaud E."/>
        </authorList>
    </citation>
    <scope>NUCLEOTIDE SEQUENCE [LARGE SCALE GENOMIC DNA]</scope>
    <source>
        <strain evidence="8">Ena-SAMPLE-TAB-13-05-2024-13:56:06:370-140309</strain>
    </source>
</reference>
<dbReference type="PANTHER" id="PTHR10977:SF3">
    <property type="entry name" value="DIPHOSPHOMEVALONATE DECARBOXYLASE"/>
    <property type="match status" value="1"/>
</dbReference>
<evidence type="ECO:0000259" key="6">
    <source>
        <dbReference type="Pfam" id="PF18376"/>
    </source>
</evidence>
<evidence type="ECO:0000256" key="2">
    <source>
        <dbReference type="ARBA" id="ARBA00022741"/>
    </source>
</evidence>
<evidence type="ECO:0000256" key="4">
    <source>
        <dbReference type="ARBA" id="ARBA00023098"/>
    </source>
</evidence>
<dbReference type="Gene3D" id="3.30.230.10">
    <property type="match status" value="1"/>
</dbReference>
<name>A0ABM9P0T0_9FLAO</name>
<dbReference type="Gene3D" id="3.30.70.890">
    <property type="entry name" value="GHMP kinase, C-terminal domain"/>
    <property type="match status" value="1"/>
</dbReference>
<sequence>MNTADFISKKVTETIQKATYTWQTPSNIALVKYWGKSKLQIPKNASISFTLNNCHTITSIQFEKIAETSKSNKAIFELFFEGKKKDDFKPKIAKFFERIEQYCPYILDYKMIISSENSFPHSSGIASSASGMSAITMCLLNLEKDLNPSLTADFIHKKASFLARLGSGSASRSIQGKLVVWGKHPQIEGSSDLFAVKFPYKIHPIFENYCDTILLVDKGEKQVSSTVGHNLMHKHPYAEQRFIQANENLSKLSEILQNGKIDEFITLVESEALTLHAMMLTSNPYFILMKPNTLEVINKIWEYRAENNSNICFTLDAGANVHVLYPENEKTEIELFIKNNLADYCQKNQYIKDYVGFGAKELES</sequence>
<evidence type="ECO:0000256" key="5">
    <source>
        <dbReference type="ARBA" id="ARBA00023239"/>
    </source>
</evidence>
<gene>
    <name evidence="8" type="ORF">TD3509T_2084</name>
</gene>
<dbReference type="EMBL" id="OZ038524">
    <property type="protein sequence ID" value="CAL2086602.1"/>
    <property type="molecule type" value="Genomic_DNA"/>
</dbReference>
<dbReference type="InterPro" id="IPR014721">
    <property type="entry name" value="Ribsml_uS5_D2-typ_fold_subgr"/>
</dbReference>
<dbReference type="InterPro" id="IPR020568">
    <property type="entry name" value="Ribosomal_Su5_D2-typ_SF"/>
</dbReference>
<organism evidence="8 9">
    <name type="scientific">Tenacibaculum dicentrarchi</name>
    <dbReference type="NCBI Taxonomy" id="669041"/>
    <lineage>
        <taxon>Bacteria</taxon>
        <taxon>Pseudomonadati</taxon>
        <taxon>Bacteroidota</taxon>
        <taxon>Flavobacteriia</taxon>
        <taxon>Flavobacteriales</taxon>
        <taxon>Flavobacteriaceae</taxon>
        <taxon>Tenacibaculum</taxon>
    </lineage>
</organism>
<feature type="domain" description="Mvd1 C-terminal" evidence="6">
    <location>
        <begin position="213"/>
        <end position="350"/>
    </location>
</feature>
<evidence type="ECO:0000256" key="1">
    <source>
        <dbReference type="ARBA" id="ARBA00022516"/>
    </source>
</evidence>
<feature type="domain" description="Diphosphomevalonate decarboxylase-like N-terminal" evidence="7">
    <location>
        <begin position="25"/>
        <end position="185"/>
    </location>
</feature>
<dbReference type="Pfam" id="PF22700">
    <property type="entry name" value="MVD-like_N"/>
    <property type="match status" value="1"/>
</dbReference>
<dbReference type="RefSeq" id="WP_101903159.1">
    <property type="nucleotide sequence ID" value="NZ_OZ038524.1"/>
</dbReference>
<keyword evidence="2" id="KW-0547">Nucleotide-binding</keyword>
<dbReference type="SUPFAM" id="SSF54211">
    <property type="entry name" value="Ribosomal protein S5 domain 2-like"/>
    <property type="match status" value="1"/>
</dbReference>
<dbReference type="InterPro" id="IPR036554">
    <property type="entry name" value="GHMP_kinase_C_sf"/>
</dbReference>
<evidence type="ECO:0000313" key="9">
    <source>
        <dbReference type="Proteomes" id="UP001497514"/>
    </source>
</evidence>
<proteinExistence type="predicted"/>
<keyword evidence="4" id="KW-0443">Lipid metabolism</keyword>
<protein>
    <submittedName>
        <fullName evidence="8">Diphosphomevalonate decarboxylase</fullName>
    </submittedName>
</protein>
<keyword evidence="3" id="KW-0067">ATP-binding</keyword>
<evidence type="ECO:0000256" key="3">
    <source>
        <dbReference type="ARBA" id="ARBA00022840"/>
    </source>
</evidence>
<keyword evidence="1" id="KW-0444">Lipid biosynthesis</keyword>
<dbReference type="SUPFAM" id="SSF55060">
    <property type="entry name" value="GHMP Kinase, C-terminal domain"/>
    <property type="match status" value="1"/>
</dbReference>
<evidence type="ECO:0000259" key="7">
    <source>
        <dbReference type="Pfam" id="PF22700"/>
    </source>
</evidence>
<dbReference type="InterPro" id="IPR041431">
    <property type="entry name" value="Mvd1_C"/>
</dbReference>
<keyword evidence="9" id="KW-1185">Reference proteome</keyword>